<protein>
    <submittedName>
        <fullName evidence="1">Uncharacterized protein</fullName>
    </submittedName>
</protein>
<reference evidence="1" key="1">
    <citation type="submission" date="2018-05" db="EMBL/GenBank/DDBJ databases">
        <authorList>
            <person name="Lanie J.A."/>
            <person name="Ng W.-L."/>
            <person name="Kazmierczak K.M."/>
            <person name="Andrzejewski T.M."/>
            <person name="Davidsen T.M."/>
            <person name="Wayne K.J."/>
            <person name="Tettelin H."/>
            <person name="Glass J.I."/>
            <person name="Rusch D."/>
            <person name="Podicherti R."/>
            <person name="Tsui H.-C.T."/>
            <person name="Winkler M.E."/>
        </authorList>
    </citation>
    <scope>NUCLEOTIDE SEQUENCE</scope>
</reference>
<gene>
    <name evidence="1" type="ORF">METZ01_LOCUS486968</name>
</gene>
<dbReference type="EMBL" id="UINC01210587">
    <property type="protein sequence ID" value="SVE34114.1"/>
    <property type="molecule type" value="Genomic_DNA"/>
</dbReference>
<accession>A0A383CPR8</accession>
<dbReference type="AlphaFoldDB" id="A0A383CPR8"/>
<proteinExistence type="predicted"/>
<sequence length="126" mass="13874">MASTNGQKTFNFALCVSCEDAEKVEKAIAEHADWMRKTHSLEAGGGIHLVDYYVARADEQNNIADPSQGTTGNILYSINETYVLPEGIDQHMEQGMKWEGFEQFVGTLQKYGKVLIGGGTVIQAMQ</sequence>
<evidence type="ECO:0000313" key="1">
    <source>
        <dbReference type="EMBL" id="SVE34114.1"/>
    </source>
</evidence>
<organism evidence="1">
    <name type="scientific">marine metagenome</name>
    <dbReference type="NCBI Taxonomy" id="408172"/>
    <lineage>
        <taxon>unclassified sequences</taxon>
        <taxon>metagenomes</taxon>
        <taxon>ecological metagenomes</taxon>
    </lineage>
</organism>
<name>A0A383CPR8_9ZZZZ</name>